<accession>F2IBC7</accession>
<evidence type="ECO:0000313" key="3">
    <source>
        <dbReference type="Proteomes" id="UP000007463"/>
    </source>
</evidence>
<evidence type="ECO:0008006" key="4">
    <source>
        <dbReference type="Google" id="ProtNLM"/>
    </source>
</evidence>
<feature type="signal peptide" evidence="1">
    <location>
        <begin position="1"/>
        <end position="23"/>
    </location>
</feature>
<dbReference type="AlphaFoldDB" id="F2IBC7"/>
<evidence type="ECO:0000313" key="2">
    <source>
        <dbReference type="EMBL" id="AEA43213.1"/>
    </source>
</evidence>
<dbReference type="EMBL" id="CP002542">
    <property type="protein sequence ID" value="AEA43213.1"/>
    <property type="molecule type" value="Genomic_DNA"/>
</dbReference>
<proteinExistence type="predicted"/>
<sequence precursor="true">MILTKKKLLIFGICLMSLNGLNAQEVIKYNGKSITIQGPKCFSMEINGTTLEYHQKIVDTDLYSTVVRKRSDGVVREVTVRKVSVKVITDTGFRIDYLNTYGEVYSCTILTDIDKVISTVYEGSKIGNNRETNLTIYFSDKQQLTDFIAEIKKKRGF</sequence>
<dbReference type="Proteomes" id="UP000007463">
    <property type="component" value="Chromosome"/>
</dbReference>
<reference evidence="2 3" key="1">
    <citation type="journal article" date="2011" name="Stand. Genomic Sci.">
        <title>Complete genome sequence of the gliding freshwater bacterium Fluviicola taffensis type strain (RW262).</title>
        <authorList>
            <person name="Woyke T."/>
            <person name="Chertkov O."/>
            <person name="Lapidus A."/>
            <person name="Nolan M."/>
            <person name="Lucas S."/>
            <person name="Del Rio T.G."/>
            <person name="Tice H."/>
            <person name="Cheng J.F."/>
            <person name="Tapia R."/>
            <person name="Han C."/>
            <person name="Goodwin L."/>
            <person name="Pitluck S."/>
            <person name="Liolios K."/>
            <person name="Pagani I."/>
            <person name="Ivanova N."/>
            <person name="Huntemann M."/>
            <person name="Mavromatis K."/>
            <person name="Mikhailova N."/>
            <person name="Pati A."/>
            <person name="Chen A."/>
            <person name="Palaniappan K."/>
            <person name="Land M."/>
            <person name="Hauser L."/>
            <person name="Brambilla E.M."/>
            <person name="Rohde M."/>
            <person name="Mwirichia R."/>
            <person name="Sikorski J."/>
            <person name="Tindall B.J."/>
            <person name="Goker M."/>
            <person name="Bristow J."/>
            <person name="Eisen J.A."/>
            <person name="Markowitz V."/>
            <person name="Hugenholtz P."/>
            <person name="Klenk H.P."/>
            <person name="Kyrpides N.C."/>
        </authorList>
    </citation>
    <scope>NUCLEOTIDE SEQUENCE [LARGE SCALE GENOMIC DNA]</scope>
    <source>
        <strain evidence="3">DSM 16823 / RW262 / RW262</strain>
    </source>
</reference>
<dbReference type="KEGG" id="fte:Fluta_1218"/>
<dbReference type="HOGENOM" id="CLU_1675319_0_0_10"/>
<keyword evidence="3" id="KW-1185">Reference proteome</keyword>
<evidence type="ECO:0000256" key="1">
    <source>
        <dbReference type="SAM" id="SignalP"/>
    </source>
</evidence>
<reference evidence="3" key="2">
    <citation type="submission" date="2011-02" db="EMBL/GenBank/DDBJ databases">
        <title>The complete genome of Fluviicola taffensis DSM 16823.</title>
        <authorList>
            <consortium name="US DOE Joint Genome Institute (JGI-PGF)"/>
            <person name="Lucas S."/>
            <person name="Copeland A."/>
            <person name="Lapidus A."/>
            <person name="Bruce D."/>
            <person name="Goodwin L."/>
            <person name="Pitluck S."/>
            <person name="Kyrpides N."/>
            <person name="Mavromatis K."/>
            <person name="Ivanova N."/>
            <person name="Mikhailova N."/>
            <person name="Pagani I."/>
            <person name="Chertkov O."/>
            <person name="Detter J.C."/>
            <person name="Han C."/>
            <person name="Tapia R."/>
            <person name="Land M."/>
            <person name="Hauser L."/>
            <person name="Markowitz V."/>
            <person name="Cheng J.-F."/>
            <person name="Hugenholtz P."/>
            <person name="Woyke T."/>
            <person name="Wu D."/>
            <person name="Tindall B."/>
            <person name="Pomrenke H.G."/>
            <person name="Brambilla E."/>
            <person name="Klenk H.-P."/>
            <person name="Eisen J.A."/>
        </authorList>
    </citation>
    <scope>NUCLEOTIDE SEQUENCE [LARGE SCALE GENOMIC DNA]</scope>
    <source>
        <strain evidence="3">DSM 16823 / RW262 / RW262</strain>
    </source>
</reference>
<organism evidence="2 3">
    <name type="scientific">Fluviicola taffensis (strain DSM 16823 / NCIMB 13979 / RW262)</name>
    <dbReference type="NCBI Taxonomy" id="755732"/>
    <lineage>
        <taxon>Bacteria</taxon>
        <taxon>Pseudomonadati</taxon>
        <taxon>Bacteroidota</taxon>
        <taxon>Flavobacteriia</taxon>
        <taxon>Flavobacteriales</taxon>
        <taxon>Crocinitomicaceae</taxon>
        <taxon>Fluviicola</taxon>
    </lineage>
</organism>
<feature type="chain" id="PRO_5003279680" description="DUF4468 domain-containing protein" evidence="1">
    <location>
        <begin position="24"/>
        <end position="157"/>
    </location>
</feature>
<protein>
    <recommendedName>
        <fullName evidence="4">DUF4468 domain-containing protein</fullName>
    </recommendedName>
</protein>
<gene>
    <name evidence="2" type="ordered locus">Fluta_1218</name>
</gene>
<name>F2IBC7_FLUTR</name>
<keyword evidence="1" id="KW-0732">Signal</keyword>